<evidence type="ECO:0000313" key="8">
    <source>
        <dbReference type="EMBL" id="CAG9797714.1"/>
    </source>
</evidence>
<feature type="domain" description="Release factor glutamine methyltransferase N-terminal" evidence="7">
    <location>
        <begin position="39"/>
        <end position="104"/>
    </location>
</feature>
<dbReference type="InterPro" id="IPR002052">
    <property type="entry name" value="DNA_methylase_N6_adenine_CS"/>
</dbReference>
<dbReference type="PROSITE" id="PS00092">
    <property type="entry name" value="N6_MTASE"/>
    <property type="match status" value="1"/>
</dbReference>
<accession>A0A9N9RK24</accession>
<comment type="catalytic activity">
    <reaction evidence="5">
        <text>L-glutaminyl-[peptide chain release factor] + S-adenosyl-L-methionine = N(5)-methyl-L-glutaminyl-[peptide chain release factor] + S-adenosyl-L-homocysteine + H(+)</text>
        <dbReference type="Rhea" id="RHEA:42896"/>
        <dbReference type="Rhea" id="RHEA-COMP:10271"/>
        <dbReference type="Rhea" id="RHEA-COMP:10272"/>
        <dbReference type="ChEBI" id="CHEBI:15378"/>
        <dbReference type="ChEBI" id="CHEBI:30011"/>
        <dbReference type="ChEBI" id="CHEBI:57856"/>
        <dbReference type="ChEBI" id="CHEBI:59789"/>
        <dbReference type="ChEBI" id="CHEBI:61891"/>
        <dbReference type="EC" id="2.1.1.297"/>
    </reaction>
</comment>
<dbReference type="Gene3D" id="3.40.50.150">
    <property type="entry name" value="Vaccinia Virus protein VP39"/>
    <property type="match status" value="1"/>
</dbReference>
<dbReference type="NCBIfam" id="TIGR00536">
    <property type="entry name" value="hemK_fam"/>
    <property type="match status" value="1"/>
</dbReference>
<sequence>MLKSVFNLKTFQKSLSLTNLPLNQRFSIKAIDIFHNKLEQLKKENVTEPENSLELIFAHVLNKKLLREVRGKSLEKLTLTDEETQKIDDCVLCRLSRMPTQYILKNWEFRDLELNMKIPVFIPRPETEELIELVTQKIDPKPEDDCKVLEVGCGSGAISLSLLNELPNLKTIVAIDQSKTACELTLENAKKLNLADRIRIFKHKVDSDKLPDEITMNGKFDCIISNPPYVPKKDLLKLDPEIYLYEDLRALDGGEDGLDVINILLKLASKYLKKGGSLWLEVDHRHPEIIEKIVEMNQDDWKLKYAACYKDIFKKERFVEIEKV</sequence>
<evidence type="ECO:0000256" key="4">
    <source>
        <dbReference type="ARBA" id="ARBA00022691"/>
    </source>
</evidence>
<dbReference type="AlphaFoldDB" id="A0A9N9RK24"/>
<name>A0A9N9RK24_9DIPT</name>
<proteinExistence type="predicted"/>
<dbReference type="InterPro" id="IPR004556">
    <property type="entry name" value="HemK-like"/>
</dbReference>
<reference evidence="8" key="1">
    <citation type="submission" date="2022-01" db="EMBL/GenBank/DDBJ databases">
        <authorList>
            <person name="King R."/>
        </authorList>
    </citation>
    <scope>NUCLEOTIDE SEQUENCE</scope>
</reference>
<dbReference type="CDD" id="cd02440">
    <property type="entry name" value="AdoMet_MTases"/>
    <property type="match status" value="1"/>
</dbReference>
<evidence type="ECO:0000256" key="3">
    <source>
        <dbReference type="ARBA" id="ARBA00022679"/>
    </source>
</evidence>
<evidence type="ECO:0000313" key="9">
    <source>
        <dbReference type="Proteomes" id="UP001153620"/>
    </source>
</evidence>
<keyword evidence="2" id="KW-0489">Methyltransferase</keyword>
<organism evidence="8 9">
    <name type="scientific">Chironomus riparius</name>
    <dbReference type="NCBI Taxonomy" id="315576"/>
    <lineage>
        <taxon>Eukaryota</taxon>
        <taxon>Metazoa</taxon>
        <taxon>Ecdysozoa</taxon>
        <taxon>Arthropoda</taxon>
        <taxon>Hexapoda</taxon>
        <taxon>Insecta</taxon>
        <taxon>Pterygota</taxon>
        <taxon>Neoptera</taxon>
        <taxon>Endopterygota</taxon>
        <taxon>Diptera</taxon>
        <taxon>Nematocera</taxon>
        <taxon>Chironomoidea</taxon>
        <taxon>Chironomidae</taxon>
        <taxon>Chironominae</taxon>
        <taxon>Chironomus</taxon>
    </lineage>
</organism>
<feature type="domain" description="Methyltransferase small" evidence="6">
    <location>
        <begin position="141"/>
        <end position="233"/>
    </location>
</feature>
<dbReference type="InterPro" id="IPR019874">
    <property type="entry name" value="RF_methyltr_PrmC"/>
</dbReference>
<dbReference type="InterPro" id="IPR007848">
    <property type="entry name" value="Small_mtfrase_dom"/>
</dbReference>
<dbReference type="EMBL" id="OU895877">
    <property type="protein sequence ID" value="CAG9797714.1"/>
    <property type="molecule type" value="Genomic_DNA"/>
</dbReference>
<dbReference type="Gene3D" id="1.10.8.10">
    <property type="entry name" value="DNA helicase RuvA subunit, C-terminal domain"/>
    <property type="match status" value="1"/>
</dbReference>
<dbReference type="OrthoDB" id="269872at2759"/>
<dbReference type="Pfam" id="PF05175">
    <property type="entry name" value="MTS"/>
    <property type="match status" value="1"/>
</dbReference>
<dbReference type="GO" id="GO:0005739">
    <property type="term" value="C:mitochondrion"/>
    <property type="evidence" value="ECO:0007669"/>
    <property type="project" value="TreeGrafter"/>
</dbReference>
<protein>
    <recommendedName>
        <fullName evidence="1">peptide chain release factor N(5)-glutamine methyltransferase</fullName>
        <ecNumber evidence="1">2.1.1.297</ecNumber>
    </recommendedName>
</protein>
<dbReference type="GO" id="GO:0102559">
    <property type="term" value="F:peptide chain release factor N(5)-glutamine methyltransferase activity"/>
    <property type="evidence" value="ECO:0007669"/>
    <property type="project" value="UniProtKB-EC"/>
</dbReference>
<dbReference type="PANTHER" id="PTHR18895:SF74">
    <property type="entry name" value="MTRF1L RELEASE FACTOR GLUTAMINE METHYLTRANSFERASE"/>
    <property type="match status" value="1"/>
</dbReference>
<dbReference type="Pfam" id="PF17827">
    <property type="entry name" value="PrmC_N"/>
    <property type="match status" value="1"/>
</dbReference>
<keyword evidence="9" id="KW-1185">Reference proteome</keyword>
<dbReference type="InterPro" id="IPR029063">
    <property type="entry name" value="SAM-dependent_MTases_sf"/>
</dbReference>
<dbReference type="GO" id="GO:0032259">
    <property type="term" value="P:methylation"/>
    <property type="evidence" value="ECO:0007669"/>
    <property type="project" value="UniProtKB-KW"/>
</dbReference>
<evidence type="ECO:0000256" key="1">
    <source>
        <dbReference type="ARBA" id="ARBA00012771"/>
    </source>
</evidence>
<dbReference type="NCBIfam" id="TIGR03534">
    <property type="entry name" value="RF_mod_PrmC"/>
    <property type="match status" value="1"/>
</dbReference>
<evidence type="ECO:0000259" key="6">
    <source>
        <dbReference type="Pfam" id="PF05175"/>
    </source>
</evidence>
<dbReference type="GO" id="GO:0003676">
    <property type="term" value="F:nucleic acid binding"/>
    <property type="evidence" value="ECO:0007669"/>
    <property type="project" value="InterPro"/>
</dbReference>
<keyword evidence="4" id="KW-0949">S-adenosyl-L-methionine</keyword>
<dbReference type="InterPro" id="IPR040758">
    <property type="entry name" value="PrmC_N"/>
</dbReference>
<keyword evidence="3" id="KW-0808">Transferase</keyword>
<gene>
    <name evidence="8" type="ORF">CHIRRI_LOCUS703</name>
</gene>
<reference evidence="8" key="2">
    <citation type="submission" date="2022-10" db="EMBL/GenBank/DDBJ databases">
        <authorList>
            <consortium name="ENA_rothamsted_submissions"/>
            <consortium name="culmorum"/>
            <person name="King R."/>
        </authorList>
    </citation>
    <scope>NUCLEOTIDE SEQUENCE</scope>
</reference>
<dbReference type="PANTHER" id="PTHR18895">
    <property type="entry name" value="HEMK METHYLTRANSFERASE"/>
    <property type="match status" value="1"/>
</dbReference>
<evidence type="ECO:0000259" key="7">
    <source>
        <dbReference type="Pfam" id="PF17827"/>
    </source>
</evidence>
<dbReference type="SUPFAM" id="SSF53335">
    <property type="entry name" value="S-adenosyl-L-methionine-dependent methyltransferases"/>
    <property type="match status" value="1"/>
</dbReference>
<dbReference type="EC" id="2.1.1.297" evidence="1"/>
<dbReference type="InterPro" id="IPR050320">
    <property type="entry name" value="N5-glutamine_MTase"/>
</dbReference>
<dbReference type="Proteomes" id="UP001153620">
    <property type="component" value="Chromosome 1"/>
</dbReference>
<evidence type="ECO:0000256" key="5">
    <source>
        <dbReference type="ARBA" id="ARBA00048391"/>
    </source>
</evidence>
<evidence type="ECO:0000256" key="2">
    <source>
        <dbReference type="ARBA" id="ARBA00022603"/>
    </source>
</evidence>